<dbReference type="EMBL" id="DVNZ01000249">
    <property type="protein sequence ID" value="HIU95042.1"/>
    <property type="molecule type" value="Genomic_DNA"/>
</dbReference>
<reference evidence="1" key="2">
    <citation type="journal article" date="2021" name="PeerJ">
        <title>Extensive microbial diversity within the chicken gut microbiome revealed by metagenomics and culture.</title>
        <authorList>
            <person name="Gilroy R."/>
            <person name="Ravi A."/>
            <person name="Getino M."/>
            <person name="Pursley I."/>
            <person name="Horton D.L."/>
            <person name="Alikhan N.F."/>
            <person name="Baker D."/>
            <person name="Gharbi K."/>
            <person name="Hall N."/>
            <person name="Watson M."/>
            <person name="Adriaenssens E.M."/>
            <person name="Foster-Nyarko E."/>
            <person name="Jarju S."/>
            <person name="Secka A."/>
            <person name="Antonio M."/>
            <person name="Oren A."/>
            <person name="Chaudhuri R.R."/>
            <person name="La Ragione R."/>
            <person name="Hildebrand F."/>
            <person name="Pallen M.J."/>
        </authorList>
    </citation>
    <scope>NUCLEOTIDE SEQUENCE</scope>
    <source>
        <strain evidence="1">ChiGjej2B2-16831</strain>
    </source>
</reference>
<dbReference type="InterPro" id="IPR027417">
    <property type="entry name" value="P-loop_NTPase"/>
</dbReference>
<name>A0A9D1N4K7_9FIRM</name>
<accession>A0A9D1N4K7</accession>
<comment type="caution">
    <text evidence="1">The sequence shown here is derived from an EMBL/GenBank/DDBJ whole genome shotgun (WGS) entry which is preliminary data.</text>
</comment>
<evidence type="ECO:0000313" key="2">
    <source>
        <dbReference type="Proteomes" id="UP000824128"/>
    </source>
</evidence>
<evidence type="ECO:0000313" key="1">
    <source>
        <dbReference type="EMBL" id="HIU95042.1"/>
    </source>
</evidence>
<evidence type="ECO:0008006" key="3">
    <source>
        <dbReference type="Google" id="ProtNLM"/>
    </source>
</evidence>
<sequence length="329" mass="35205">MSGAFLTALRFHAAAHPALGAEDADKLCYQAAFGPAHLVSDGAAARRAFREEFARAQEEDAPAFEPVSDGYVRCGLAAWKRLGLPGDWLLNMCLHTAAQGAAPDAAARFYRCRGEVDALAAAGALPFSTGAWRAYCAAHPAPQPVRHSGAYRLRERPAYRLVDARYAPLLPVFVRLAAQPGRPGARTLAIDGRAAAGKSTAAALLAAALGAGVVHMDDFFLPAALRTPQRLSEPGGNVHYERFAAEVLPQLASGAAFSYRRFDCAAMGYGTPRDVPAGAWRIVEGAYSHHPRFGAYRDVSAFFTVPPDAQRRRVTARNGAAAWEAFETR</sequence>
<reference evidence="1" key="1">
    <citation type="submission" date="2020-10" db="EMBL/GenBank/DDBJ databases">
        <authorList>
            <person name="Gilroy R."/>
        </authorList>
    </citation>
    <scope>NUCLEOTIDE SEQUENCE</scope>
    <source>
        <strain evidence="1">ChiGjej2B2-16831</strain>
    </source>
</reference>
<feature type="non-terminal residue" evidence="1">
    <location>
        <position position="329"/>
    </location>
</feature>
<gene>
    <name evidence="1" type="ORF">IAD24_07795</name>
</gene>
<dbReference type="Gene3D" id="3.40.50.300">
    <property type="entry name" value="P-loop containing nucleotide triphosphate hydrolases"/>
    <property type="match status" value="1"/>
</dbReference>
<organism evidence="1 2">
    <name type="scientific">Candidatus Aphodomorpha intestinavium</name>
    <dbReference type="NCBI Taxonomy" id="2840672"/>
    <lineage>
        <taxon>Bacteria</taxon>
        <taxon>Bacillati</taxon>
        <taxon>Bacillota</taxon>
        <taxon>Clostridia</taxon>
        <taxon>Eubacteriales</taxon>
        <taxon>Candidatus Aphodomorpha</taxon>
    </lineage>
</organism>
<protein>
    <recommendedName>
        <fullName evidence="3">Uridine kinase</fullName>
    </recommendedName>
</protein>
<dbReference type="Proteomes" id="UP000824128">
    <property type="component" value="Unassembled WGS sequence"/>
</dbReference>
<dbReference type="AlphaFoldDB" id="A0A9D1N4K7"/>
<proteinExistence type="predicted"/>
<dbReference type="SUPFAM" id="SSF52540">
    <property type="entry name" value="P-loop containing nucleoside triphosphate hydrolases"/>
    <property type="match status" value="1"/>
</dbReference>